<name>A0A9N9HJV6_9GLOM</name>
<comment type="caution">
    <text evidence="2">The sequence shown here is derived from an EMBL/GenBank/DDBJ whole genome shotgun (WGS) entry which is preliminary data.</text>
</comment>
<gene>
    <name evidence="2" type="ORF">CPELLU_LOCUS11157</name>
</gene>
<evidence type="ECO:0000256" key="1">
    <source>
        <dbReference type="SAM" id="MobiDB-lite"/>
    </source>
</evidence>
<reference evidence="2" key="1">
    <citation type="submission" date="2021-06" db="EMBL/GenBank/DDBJ databases">
        <authorList>
            <person name="Kallberg Y."/>
            <person name="Tangrot J."/>
            <person name="Rosling A."/>
        </authorList>
    </citation>
    <scope>NUCLEOTIDE SEQUENCE</scope>
    <source>
        <strain evidence="2">FL966</strain>
    </source>
</reference>
<protein>
    <submittedName>
        <fullName evidence="2">21621_t:CDS:1</fullName>
    </submittedName>
</protein>
<proteinExistence type="predicted"/>
<sequence length="119" mass="13173">MYTTIINNNPDHEFDSTDVPPCMLHCMFSVVVNHKSKELDNFIHFGIECTEYNSVTSTSNSIIDNIADNIESASTQILKVVEPMISLVNHSAATILGPSKNPTTITNPDVQTDLSYKKN</sequence>
<dbReference type="AlphaFoldDB" id="A0A9N9HJV6"/>
<accession>A0A9N9HJV6</accession>
<dbReference type="EMBL" id="CAJVQA010009671">
    <property type="protein sequence ID" value="CAG8688439.1"/>
    <property type="molecule type" value="Genomic_DNA"/>
</dbReference>
<evidence type="ECO:0000313" key="3">
    <source>
        <dbReference type="Proteomes" id="UP000789759"/>
    </source>
</evidence>
<feature type="region of interest" description="Disordered" evidence="1">
    <location>
        <begin position="99"/>
        <end position="119"/>
    </location>
</feature>
<organism evidence="2 3">
    <name type="scientific">Cetraspora pellucida</name>
    <dbReference type="NCBI Taxonomy" id="1433469"/>
    <lineage>
        <taxon>Eukaryota</taxon>
        <taxon>Fungi</taxon>
        <taxon>Fungi incertae sedis</taxon>
        <taxon>Mucoromycota</taxon>
        <taxon>Glomeromycotina</taxon>
        <taxon>Glomeromycetes</taxon>
        <taxon>Diversisporales</taxon>
        <taxon>Gigasporaceae</taxon>
        <taxon>Cetraspora</taxon>
    </lineage>
</organism>
<keyword evidence="3" id="KW-1185">Reference proteome</keyword>
<evidence type="ECO:0000313" key="2">
    <source>
        <dbReference type="EMBL" id="CAG8688439.1"/>
    </source>
</evidence>
<feature type="compositionally biased region" description="Polar residues" evidence="1">
    <location>
        <begin position="100"/>
        <end position="119"/>
    </location>
</feature>
<dbReference type="Proteomes" id="UP000789759">
    <property type="component" value="Unassembled WGS sequence"/>
</dbReference>